<dbReference type="KEGG" id="cle:Clole_3882"/>
<dbReference type="EC" id="5.1.1.3" evidence="7"/>
<dbReference type="CDD" id="cd19531">
    <property type="entry name" value="LCL_NRPS-like"/>
    <property type="match status" value="1"/>
</dbReference>
<dbReference type="SUPFAM" id="SSF56801">
    <property type="entry name" value="Acetyl-CoA synthetase-like"/>
    <property type="match status" value="2"/>
</dbReference>
<dbReference type="GO" id="GO:0008610">
    <property type="term" value="P:lipid biosynthetic process"/>
    <property type="evidence" value="ECO:0007669"/>
    <property type="project" value="UniProtKB-ARBA"/>
</dbReference>
<dbReference type="Gene3D" id="3.30.300.30">
    <property type="match status" value="2"/>
</dbReference>
<comment type="similarity">
    <text evidence="2">Belongs to the ATP-dependent AMP-binding enzyme family.</text>
</comment>
<gene>
    <name evidence="7" type="ordered locus">Clole_3882</name>
</gene>
<keyword evidence="4" id="KW-0597">Phosphoprotein</keyword>
<dbReference type="PROSITE" id="PS00455">
    <property type="entry name" value="AMP_BINDING"/>
    <property type="match status" value="2"/>
</dbReference>
<dbReference type="GO" id="GO:0017000">
    <property type="term" value="P:antibiotic biosynthetic process"/>
    <property type="evidence" value="ECO:0007669"/>
    <property type="project" value="UniProtKB-KW"/>
</dbReference>
<dbReference type="Gene3D" id="1.10.1200.10">
    <property type="entry name" value="ACP-like"/>
    <property type="match status" value="2"/>
</dbReference>
<proteinExistence type="inferred from homology"/>
<dbReference type="eggNOG" id="COG1020">
    <property type="taxonomic scope" value="Bacteria"/>
</dbReference>
<evidence type="ECO:0000256" key="4">
    <source>
        <dbReference type="ARBA" id="ARBA00022553"/>
    </source>
</evidence>
<dbReference type="InterPro" id="IPR020459">
    <property type="entry name" value="AMP-binding"/>
</dbReference>
<dbReference type="InterPro" id="IPR006162">
    <property type="entry name" value="Ppantetheine_attach_site"/>
</dbReference>
<dbReference type="InterPro" id="IPR009081">
    <property type="entry name" value="PP-bd_ACP"/>
</dbReference>
<dbReference type="InterPro" id="IPR025110">
    <property type="entry name" value="AMP-bd_C"/>
</dbReference>
<dbReference type="STRING" id="642492.Clole_3882"/>
<dbReference type="FunFam" id="1.10.1200.10:FF:000005">
    <property type="entry name" value="Nonribosomal peptide synthetase 1"/>
    <property type="match status" value="1"/>
</dbReference>
<dbReference type="InterPro" id="IPR045851">
    <property type="entry name" value="AMP-bd_C_sf"/>
</dbReference>
<dbReference type="FunFam" id="2.30.38.10:FF:000001">
    <property type="entry name" value="Non-ribosomal peptide synthetase PvdI"/>
    <property type="match status" value="2"/>
</dbReference>
<dbReference type="InterPro" id="IPR023213">
    <property type="entry name" value="CAT-like_dom_sf"/>
</dbReference>
<dbReference type="InterPro" id="IPR036736">
    <property type="entry name" value="ACP-like_sf"/>
</dbReference>
<dbReference type="PRINTS" id="PR00154">
    <property type="entry name" value="AMPBINDING"/>
</dbReference>
<keyword evidence="5" id="KW-0045">Antibiotic biosynthesis</keyword>
<dbReference type="Gene3D" id="2.30.38.10">
    <property type="entry name" value="Luciferase, Domain 3"/>
    <property type="match status" value="2"/>
</dbReference>
<dbReference type="Pfam" id="PF00550">
    <property type="entry name" value="PP-binding"/>
    <property type="match status" value="2"/>
</dbReference>
<keyword evidence="8" id="KW-1185">Reference proteome</keyword>
<evidence type="ECO:0000259" key="6">
    <source>
        <dbReference type="PROSITE" id="PS50075"/>
    </source>
</evidence>
<dbReference type="Gene3D" id="3.30.559.30">
    <property type="entry name" value="Nonribosomal peptide synthetase, condensation domain"/>
    <property type="match status" value="2"/>
</dbReference>
<protein>
    <submittedName>
        <fullName evidence="7">Amino acid adenylation domain protein</fullName>
        <ecNumber evidence="7">5.1.1.3</ecNumber>
    </submittedName>
</protein>
<evidence type="ECO:0000256" key="3">
    <source>
        <dbReference type="ARBA" id="ARBA00022450"/>
    </source>
</evidence>
<dbReference type="PROSITE" id="PS00012">
    <property type="entry name" value="PHOSPHOPANTETHEINE"/>
    <property type="match status" value="1"/>
</dbReference>
<dbReference type="PROSITE" id="PS50075">
    <property type="entry name" value="CARRIER"/>
    <property type="match status" value="2"/>
</dbReference>
<evidence type="ECO:0000256" key="2">
    <source>
        <dbReference type="ARBA" id="ARBA00006432"/>
    </source>
</evidence>
<dbReference type="CDD" id="cd05930">
    <property type="entry name" value="A_NRPS"/>
    <property type="match status" value="2"/>
</dbReference>
<dbReference type="InterPro" id="IPR010071">
    <property type="entry name" value="AA_adenyl_dom"/>
</dbReference>
<dbReference type="FunFam" id="3.40.50.980:FF:000001">
    <property type="entry name" value="Non-ribosomal peptide synthetase"/>
    <property type="match status" value="2"/>
</dbReference>
<dbReference type="Pfam" id="PF00501">
    <property type="entry name" value="AMP-binding"/>
    <property type="match status" value="2"/>
</dbReference>
<keyword evidence="3" id="KW-0596">Phosphopantetheine</keyword>
<dbReference type="RefSeq" id="WP_013658836.1">
    <property type="nucleotide sequence ID" value="NC_015275.1"/>
</dbReference>
<evidence type="ECO:0000313" key="8">
    <source>
        <dbReference type="Proteomes" id="UP000008467"/>
    </source>
</evidence>
<dbReference type="PANTHER" id="PTHR45527">
    <property type="entry name" value="NONRIBOSOMAL PEPTIDE SYNTHETASE"/>
    <property type="match status" value="1"/>
</dbReference>
<evidence type="ECO:0000313" key="7">
    <source>
        <dbReference type="EMBL" id="ADZ85562.1"/>
    </source>
</evidence>
<dbReference type="GO" id="GO:0031177">
    <property type="term" value="F:phosphopantetheine binding"/>
    <property type="evidence" value="ECO:0007669"/>
    <property type="project" value="TreeGrafter"/>
</dbReference>
<dbReference type="InterPro" id="IPR001242">
    <property type="entry name" value="Condensation_dom"/>
</dbReference>
<name>F2JJG7_CELLD</name>
<dbReference type="GO" id="GO:0005829">
    <property type="term" value="C:cytosol"/>
    <property type="evidence" value="ECO:0007669"/>
    <property type="project" value="TreeGrafter"/>
</dbReference>
<comment type="cofactor">
    <cofactor evidence="1">
        <name>pantetheine 4'-phosphate</name>
        <dbReference type="ChEBI" id="CHEBI:47942"/>
    </cofactor>
</comment>
<dbReference type="InterPro" id="IPR000873">
    <property type="entry name" value="AMP-dep_synth/lig_dom"/>
</dbReference>
<dbReference type="NCBIfam" id="NF003417">
    <property type="entry name" value="PRK04813.1"/>
    <property type="match status" value="2"/>
</dbReference>
<keyword evidence="7" id="KW-0413">Isomerase</keyword>
<dbReference type="Gene3D" id="3.40.50.980">
    <property type="match status" value="4"/>
</dbReference>
<evidence type="ECO:0000256" key="5">
    <source>
        <dbReference type="ARBA" id="ARBA00023194"/>
    </source>
</evidence>
<dbReference type="Pfam" id="PF00668">
    <property type="entry name" value="Condensation"/>
    <property type="match status" value="1"/>
</dbReference>
<dbReference type="Pfam" id="PF13193">
    <property type="entry name" value="AMP-binding_C"/>
    <property type="match status" value="2"/>
</dbReference>
<dbReference type="GO" id="GO:0043041">
    <property type="term" value="P:amino acid activation for nonribosomal peptide biosynthetic process"/>
    <property type="evidence" value="ECO:0007669"/>
    <property type="project" value="TreeGrafter"/>
</dbReference>
<reference evidence="7 8" key="1">
    <citation type="journal article" date="2011" name="J. Bacteriol.">
        <title>Complete genome sequence of the cellulose-degrading bacterium Cellulosilyticum lentocellum.</title>
        <authorList>
            <consortium name="US DOE Joint Genome Institute"/>
            <person name="Miller D.A."/>
            <person name="Suen G."/>
            <person name="Bruce D."/>
            <person name="Copeland A."/>
            <person name="Cheng J.F."/>
            <person name="Detter C."/>
            <person name="Goodwin L.A."/>
            <person name="Han C.S."/>
            <person name="Hauser L.J."/>
            <person name="Land M.L."/>
            <person name="Lapidus A."/>
            <person name="Lucas S."/>
            <person name="Meincke L."/>
            <person name="Pitluck S."/>
            <person name="Tapia R."/>
            <person name="Teshima H."/>
            <person name="Woyke T."/>
            <person name="Fox B.G."/>
            <person name="Angert E.R."/>
            <person name="Currie C.R."/>
        </authorList>
    </citation>
    <scope>NUCLEOTIDE SEQUENCE [LARGE SCALE GENOMIC DNA]</scope>
    <source>
        <strain evidence="8">ATCC 49066 / DSM 5427 / NCIMB 11756 / RHM5</strain>
    </source>
</reference>
<dbReference type="GO" id="GO:0008881">
    <property type="term" value="F:glutamate racemase activity"/>
    <property type="evidence" value="ECO:0007669"/>
    <property type="project" value="UniProtKB-EC"/>
</dbReference>
<dbReference type="PANTHER" id="PTHR45527:SF1">
    <property type="entry name" value="FATTY ACID SYNTHASE"/>
    <property type="match status" value="1"/>
</dbReference>
<dbReference type="FunFam" id="3.40.50.12780:FF:000012">
    <property type="entry name" value="Non-ribosomal peptide synthetase"/>
    <property type="match status" value="2"/>
</dbReference>
<feature type="domain" description="Carrier" evidence="6">
    <location>
        <begin position="682"/>
        <end position="757"/>
    </location>
</feature>
<sequence length="2163" mass="247766">MDHLVSASIKKFVKEIHLSVEAFLLSGLFILLSKYTRQEEISIGISLEEILDGKVQDIPVYPVVGNVFEDKICMTFYQEIQKECIRSLEEKSAQVAEVCFMKAQQYREESLSGKLAIVMKEEGAGVALIWHYDTTLFTKQVIKRLQRHYQKLLEEMIHKASKSVQTLTMLTEEDSFQIKKHFNKTCKVDTEQTIIQWFEAEVEKNPKGIAAICEEQTITYEQLNEKANQIAHYLRNQGLKPNDYVGLIMQRSIRVLEGILGILKAGGAYVPIDPKYPEERIEFILKDCKAKLIVGDVSLDRLKGPWKKVNLAKINISKEQWRDNLTIVNKLDDIAYLIYTSGTTGKPKGVMITQRNLCHVVSVYQKWYHITSEDILLQFASISFDQSVWDIFGALLSGATVCIATDKYIVNMEALGAYINEKQVTFAGLTPTVINELEASSCRSLRLLESGGEQARLDVLKYWKNNRQVYNTYGPTECTINALSYEYKGTEKGRLPIGKPVGDTQIYILDSKGRLLPIGVPGELCIAGTCVAKGYLNHTELTEEKFISNPFGEGKLYRTGDLARWLDDGNVDYLGRIDEQVKIRGLRIELEEIEMVIRKYPFIQEAVVVVQKNKFDESYLCAYLVSEQPIDIDLLKIRLKENLPDYMIPNGMLQIQYIPRTTNGKLDKRQLPPISYVSSYVAPENEVEEAICNLFSQVLGVTRVGANDDFFQMGGHSLRATKVINAIKSKYEIDLDLKHIFTYPTAKGLSQLIQNKHKQTLPKIAIDSLDKAPQLDCFLASSAQKRIYILTSLASKSINYNMPEAFLLKGKLEINRLEEAFRTIISRHVAFRTSFIMQEGEVIQKVHESVSFCLDYEAVEDDKLTGDIQSYIQPFDLTKPPLIRAKVYELEREKYVLLIDVHHIIADGFSCGLVIEELGKCYNGEELQEVAFQYTDYSYWQQSEAYNDRLKKQEDYWLRHFSGEIPILEMPLDKNRPYKQSFEGNSHYLEVSHTLMNVLDKFCEQNRITLNMVLLAVYAVVLAKYSGQDDLIIGMPIAGRDQEELQGIVGMFVNTLPIRLYPSGDKSFGQFLEETKQQLLEAYDNQNYPFDKLAAKLNLVKDASHNPIFDVAFVLQNTEEEYLSLEGFITTPYIIENKASRFDLTLVTQPLADKLIFEFNYCTDLYNEDTISRLAASFQMVLETILEQSNILLKDIDAVSNRDKHYMMLFNNDYSITRQSYLVHELFEEQVRLSPNQIAVQLEDKKLSYQELDEKAHALACKLQGLGVKRNTIVGVFAETSLEMIISLFGILKAGGAYLPIDPIYPKERVSHILQDSDVTILLTQDKLKSVVDFKGTIIDIEDPLLYKKGDLLKKDNEPSDLAYVIYTSGSTGKPKGVMVAHENVVNTLLWRRAEYDFNSKDKVLQTFSVAFDGFVASFFSPIIAGATTIFVTNNKSKDPSYLAKEIIQEHITHFVMVPALYKSILLSSHLTPYNNQLKVVCVAGDRLDVETVKLSERILPEVELTNEYGPTENTVASTILREVSSQRKITIGKPISNCHVYIVDKYLKLVPIGVKGEICVGGRGVAKGYLNHAELTKEKFIENPYCPGEKLYHTGDLGRWLFNGEVDFIRRMDDQVQIRGYRVELGEIENTIVELEGIKECVVLPQIEGQNTQLYAYYVAYEPIQVRRLRKALKSRLPYYMVPSYFVNVSQMPLTPNGKIDEKALLNYQPSNGVATEVEKLSPMEMQLKTICKTSFSCPSIKKDEDFFEIGADSLSLITLQANLLKEGWDISIEILYAHRTVEDLASYIENHKLILIHKEMEEVASTQETASAVLLKVSMQRKMTTYLHRSLPMCIILAYETYYGWYYSNFVQIFSYKNEKGYIELNYLEPYDNYADVADVICLGYNLLSHEDNIITYIHENIDRGYYVILHLDEYDLPNKWAYKKEHFVHSSLIYGYDISKKLIYLISFDDQMTFKPLIYDEATIMKAYEAGKLYYKESAHWCEWSALQLIKPKTPEQAFPFSLRRFKEKLSDYIEGYSDGYTLYNLGLPVKFVAYGTKVYDVMLEGLENTLEEKICIDYRAIHLIYEHKVGLLERFSYIGEHYHVTLEFTDTYEAYKGLVQAFNVVRLKFKALQDLDIPLDKGQKETILNTINELKQMSKKEETLLRKLLTYTPDVKSTN</sequence>
<dbReference type="SUPFAM" id="SSF47336">
    <property type="entry name" value="ACP-like"/>
    <property type="match status" value="2"/>
</dbReference>
<evidence type="ECO:0000256" key="1">
    <source>
        <dbReference type="ARBA" id="ARBA00001957"/>
    </source>
</evidence>
<organism evidence="7 8">
    <name type="scientific">Cellulosilyticum lentocellum (strain ATCC 49066 / DSM 5427 / NCIMB 11756 / RHM5)</name>
    <name type="common">Clostridium lentocellum</name>
    <dbReference type="NCBI Taxonomy" id="642492"/>
    <lineage>
        <taxon>Bacteria</taxon>
        <taxon>Bacillati</taxon>
        <taxon>Bacillota</taxon>
        <taxon>Clostridia</taxon>
        <taxon>Lachnospirales</taxon>
        <taxon>Cellulosilyticaceae</taxon>
        <taxon>Cellulosilyticum</taxon>
    </lineage>
</organism>
<dbReference type="NCBIfam" id="TIGR01733">
    <property type="entry name" value="AA-adenyl-dom"/>
    <property type="match status" value="2"/>
</dbReference>
<dbReference type="SUPFAM" id="SSF52777">
    <property type="entry name" value="CoA-dependent acyltransferases"/>
    <property type="match status" value="2"/>
</dbReference>
<dbReference type="Gene3D" id="3.30.559.10">
    <property type="entry name" value="Chloramphenicol acetyltransferase-like domain"/>
    <property type="match status" value="1"/>
</dbReference>
<dbReference type="HOGENOM" id="CLU_000022_0_5_9"/>
<dbReference type="GO" id="GO:0044550">
    <property type="term" value="P:secondary metabolite biosynthetic process"/>
    <property type="evidence" value="ECO:0007669"/>
    <property type="project" value="TreeGrafter"/>
</dbReference>
<feature type="domain" description="Carrier" evidence="6">
    <location>
        <begin position="1720"/>
        <end position="1794"/>
    </location>
</feature>
<dbReference type="EMBL" id="CP002582">
    <property type="protein sequence ID" value="ADZ85562.1"/>
    <property type="molecule type" value="Genomic_DNA"/>
</dbReference>
<dbReference type="Proteomes" id="UP000008467">
    <property type="component" value="Chromosome"/>
</dbReference>
<dbReference type="InterPro" id="IPR020845">
    <property type="entry name" value="AMP-binding_CS"/>
</dbReference>
<accession>F2JJG7</accession>